<accession>A0A4W5MKB6</accession>
<dbReference type="PANTHER" id="PTHR31475">
    <property type="entry name" value="UPF0462 PROTEIN"/>
    <property type="match status" value="1"/>
</dbReference>
<sequence>MEFVISTTWNSLPVDHEPVKVTFSPGDGGMKMQVSAPFFNDPPGPSGPPGQPFPGLWDYEGRLHFSLSLTRRSHLLEYFQDFHLQSIMGEDWVQPESDLWKGK</sequence>
<feature type="region of interest" description="Disordered" evidence="2">
    <location>
        <begin position="32"/>
        <end position="53"/>
    </location>
</feature>
<feature type="compositionally biased region" description="Pro residues" evidence="2">
    <location>
        <begin position="40"/>
        <end position="52"/>
    </location>
</feature>
<reference evidence="4" key="1">
    <citation type="submission" date="2018-06" db="EMBL/GenBank/DDBJ databases">
        <title>Genome assembly of Danube salmon.</title>
        <authorList>
            <person name="Macqueen D.J."/>
            <person name="Gundappa M.K."/>
        </authorList>
    </citation>
    <scope>NUCLEOTIDE SEQUENCE [LARGE SCALE GENOMIC DNA]</scope>
</reference>
<dbReference type="AlphaFoldDB" id="A0A4W5MKB6"/>
<protein>
    <submittedName>
        <fullName evidence="3">Uncharacterized protein</fullName>
    </submittedName>
</protein>
<proteinExistence type="inferred from homology"/>
<dbReference type="STRING" id="62062.ENSHHUP00000038154"/>
<organism evidence="3 4">
    <name type="scientific">Hucho hucho</name>
    <name type="common">huchen</name>
    <dbReference type="NCBI Taxonomy" id="62062"/>
    <lineage>
        <taxon>Eukaryota</taxon>
        <taxon>Metazoa</taxon>
        <taxon>Chordata</taxon>
        <taxon>Craniata</taxon>
        <taxon>Vertebrata</taxon>
        <taxon>Euteleostomi</taxon>
        <taxon>Actinopterygii</taxon>
        <taxon>Neopterygii</taxon>
        <taxon>Teleostei</taxon>
        <taxon>Protacanthopterygii</taxon>
        <taxon>Salmoniformes</taxon>
        <taxon>Salmonidae</taxon>
        <taxon>Salmoninae</taxon>
        <taxon>Hucho</taxon>
    </lineage>
</organism>
<evidence type="ECO:0000313" key="4">
    <source>
        <dbReference type="Proteomes" id="UP000314982"/>
    </source>
</evidence>
<evidence type="ECO:0000256" key="1">
    <source>
        <dbReference type="ARBA" id="ARBA00038085"/>
    </source>
</evidence>
<keyword evidence="4" id="KW-1185">Reference proteome</keyword>
<dbReference type="Proteomes" id="UP000314982">
    <property type="component" value="Unassembled WGS sequence"/>
</dbReference>
<name>A0A4W5MKB6_9TELE</name>
<reference evidence="3" key="3">
    <citation type="submission" date="2025-09" db="UniProtKB">
        <authorList>
            <consortium name="Ensembl"/>
        </authorList>
    </citation>
    <scope>IDENTIFICATION</scope>
</reference>
<comment type="similarity">
    <text evidence="1">Belongs to the UPF0462 family.</text>
</comment>
<dbReference type="Ensembl" id="ENSHHUT00000039662.1">
    <property type="protein sequence ID" value="ENSHHUP00000038154.1"/>
    <property type="gene ID" value="ENSHHUG00000023849.1"/>
</dbReference>
<reference evidence="3" key="2">
    <citation type="submission" date="2025-08" db="UniProtKB">
        <authorList>
            <consortium name="Ensembl"/>
        </authorList>
    </citation>
    <scope>IDENTIFICATION</scope>
</reference>
<evidence type="ECO:0000313" key="3">
    <source>
        <dbReference type="Ensembl" id="ENSHHUP00000038154.1"/>
    </source>
</evidence>
<dbReference type="GeneTree" id="ENSGT00390000006284"/>
<dbReference type="PANTHER" id="PTHR31475:SF5">
    <property type="entry name" value="UPF0462 PROTEIN C4ORF33 HOMOLOG"/>
    <property type="match status" value="1"/>
</dbReference>
<evidence type="ECO:0000256" key="2">
    <source>
        <dbReference type="SAM" id="MobiDB-lite"/>
    </source>
</evidence>